<dbReference type="CDD" id="cd11055">
    <property type="entry name" value="CYP3A-like"/>
    <property type="match status" value="1"/>
</dbReference>
<dbReference type="Pfam" id="PF00067">
    <property type="entry name" value="p450"/>
    <property type="match status" value="1"/>
</dbReference>
<dbReference type="GO" id="GO:0005789">
    <property type="term" value="C:endoplasmic reticulum membrane"/>
    <property type="evidence" value="ECO:0007669"/>
    <property type="project" value="UniProtKB-SubCell"/>
</dbReference>
<comment type="cofactor">
    <cofactor evidence="1 14">
        <name>heme</name>
        <dbReference type="ChEBI" id="CHEBI:30413"/>
    </cofactor>
</comment>
<dbReference type="AlphaFoldDB" id="A0A1J1DZ32"/>
<protein>
    <submittedName>
        <fullName evidence="17">Cytochrome P450 3193A1</fullName>
    </submittedName>
</protein>
<evidence type="ECO:0000256" key="2">
    <source>
        <dbReference type="ARBA" id="ARBA00004174"/>
    </source>
</evidence>
<feature type="transmembrane region" description="Helical" evidence="16">
    <location>
        <begin position="6"/>
        <end position="27"/>
    </location>
</feature>
<keyword evidence="10 14" id="KW-0408">Iron</keyword>
<evidence type="ECO:0000256" key="9">
    <source>
        <dbReference type="ARBA" id="ARBA00023002"/>
    </source>
</evidence>
<keyword evidence="7" id="KW-0256">Endoplasmic reticulum</keyword>
<name>A0A1J1DZ32_9MYRI</name>
<dbReference type="PROSITE" id="PS00086">
    <property type="entry name" value="CYTOCHROME_P450"/>
    <property type="match status" value="1"/>
</dbReference>
<keyword evidence="9 15" id="KW-0560">Oxidoreductase</keyword>
<evidence type="ECO:0000256" key="10">
    <source>
        <dbReference type="ARBA" id="ARBA00023004"/>
    </source>
</evidence>
<proteinExistence type="evidence at transcript level"/>
<dbReference type="EMBL" id="LC125367">
    <property type="protein sequence ID" value="BAV93917.1"/>
    <property type="molecule type" value="mRNA"/>
</dbReference>
<reference evidence="17" key="1">
    <citation type="journal article" date="2017" name="FEBS Open Bio">
        <title>A novel cytochrome P450, CYP3201B1, is involved in (R)-mandelonitrile biosynthesis in a cyanogenic millipede.</title>
        <authorList>
            <person name="Yamaguchi T."/>
            <person name="Kuwahara Y."/>
            <person name="Asano Y."/>
        </authorList>
    </citation>
    <scope>NUCLEOTIDE SEQUENCE</scope>
</reference>
<evidence type="ECO:0000256" key="15">
    <source>
        <dbReference type="RuleBase" id="RU000461"/>
    </source>
</evidence>
<comment type="similarity">
    <text evidence="4 15">Belongs to the cytochrome P450 family.</text>
</comment>
<dbReference type="GO" id="GO:0008395">
    <property type="term" value="F:steroid hydroxylase activity"/>
    <property type="evidence" value="ECO:0007669"/>
    <property type="project" value="TreeGrafter"/>
</dbReference>
<dbReference type="InterPro" id="IPR017972">
    <property type="entry name" value="Cyt_P450_CS"/>
</dbReference>
<evidence type="ECO:0000256" key="7">
    <source>
        <dbReference type="ARBA" id="ARBA00022824"/>
    </source>
</evidence>
<dbReference type="SUPFAM" id="SSF48264">
    <property type="entry name" value="Cytochrome P450"/>
    <property type="match status" value="1"/>
</dbReference>
<dbReference type="InterPro" id="IPR050705">
    <property type="entry name" value="Cytochrome_P450_3A"/>
</dbReference>
<dbReference type="PANTHER" id="PTHR24302:SF15">
    <property type="entry name" value="FATTY-ACID PEROXYGENASE"/>
    <property type="match status" value="1"/>
</dbReference>
<dbReference type="InterPro" id="IPR036396">
    <property type="entry name" value="Cyt_P450_sf"/>
</dbReference>
<comment type="subcellular location">
    <subcellularLocation>
        <location evidence="3">Endoplasmic reticulum membrane</location>
        <topology evidence="3">Peripheral membrane protein</topology>
    </subcellularLocation>
    <subcellularLocation>
        <location evidence="2">Microsome membrane</location>
        <topology evidence="2">Peripheral membrane protein</topology>
    </subcellularLocation>
</comment>
<evidence type="ECO:0000313" key="17">
    <source>
        <dbReference type="EMBL" id="BAV93917.1"/>
    </source>
</evidence>
<gene>
    <name evidence="17" type="primary">cyp3193a1</name>
</gene>
<evidence type="ECO:0000256" key="5">
    <source>
        <dbReference type="ARBA" id="ARBA00022617"/>
    </source>
</evidence>
<evidence type="ECO:0000256" key="14">
    <source>
        <dbReference type="PIRSR" id="PIRSR602401-1"/>
    </source>
</evidence>
<feature type="transmembrane region" description="Helical" evidence="16">
    <location>
        <begin position="219"/>
        <end position="237"/>
    </location>
</feature>
<keyword evidence="16" id="KW-0812">Transmembrane</keyword>
<keyword evidence="5 14" id="KW-0349">Heme</keyword>
<comment type="function">
    <text evidence="13">Cytochromes P450 are a group of heme-thiolate monooxygenases. They oxidize a variety of structurally unrelated compounds, including steroids, fatty acids, and xenobiotics.</text>
</comment>
<evidence type="ECO:0000256" key="1">
    <source>
        <dbReference type="ARBA" id="ARBA00001971"/>
    </source>
</evidence>
<keyword evidence="6 14" id="KW-0479">Metal-binding</keyword>
<dbReference type="FunFam" id="1.10.630.10:FF:000042">
    <property type="entry name" value="Cytochrome P450"/>
    <property type="match status" value="1"/>
</dbReference>
<sequence>MELFGLISIPTWLLVIIIIVTGIYLYFTWTFGTLEAMGLTTPKPIPIFGNILSELTHFVPDVDVKHAKLYGKTYGFYFTRIPSIRTSDPDIIKAVCVKEFNSFTDHMKFDLRSVDPMMNRFITQLSGEDWRQTRNVLTPSFTSGKLKQMIPFIDNCANELTSILGELADANQSFEIKDKFMAFLTDVIATCAFGIDLNSQRMKDQEFVTQAKRLVFQQNMFYLILAFIVPAPILKFLKISIMNAEALAFFKKVILDIIDARQKNKSRRSDFLQLMLDALEENNAPTDSNEPKKIPMTYETVIAQSVLFLFAGFETAGSTLSFVVYNLATHQKCQERLYHEVKDALDKNDGKIDYEMLSQLSYMDMVIHETLRRYPPAIRTDRTCTQDCMVNGIAIKKGMLIGIQIYALMNDEDYYKNPEEFRPERFEEDGCDYKNSFTYLAFGVGPRNCIGMRFALMEIKMVLIHILKQFKIVVAEDTQVPLKFLNGRFNLIPEKPIKLKVERRN</sequence>
<feature type="transmembrane region" description="Helical" evidence="16">
    <location>
        <begin position="301"/>
        <end position="325"/>
    </location>
</feature>
<evidence type="ECO:0000256" key="6">
    <source>
        <dbReference type="ARBA" id="ARBA00022723"/>
    </source>
</evidence>
<evidence type="ECO:0000256" key="12">
    <source>
        <dbReference type="ARBA" id="ARBA00023136"/>
    </source>
</evidence>
<dbReference type="GO" id="GO:0020037">
    <property type="term" value="F:heme binding"/>
    <property type="evidence" value="ECO:0007669"/>
    <property type="project" value="InterPro"/>
</dbReference>
<accession>A0A1J1DZ32</accession>
<keyword evidence="16" id="KW-1133">Transmembrane helix</keyword>
<feature type="binding site" description="axial binding residue" evidence="14">
    <location>
        <position position="449"/>
    </location>
    <ligand>
        <name>heme</name>
        <dbReference type="ChEBI" id="CHEBI:30413"/>
    </ligand>
    <ligandPart>
        <name>Fe</name>
        <dbReference type="ChEBI" id="CHEBI:18248"/>
    </ligandPart>
</feature>
<dbReference type="Gene3D" id="1.10.630.10">
    <property type="entry name" value="Cytochrome P450"/>
    <property type="match status" value="1"/>
</dbReference>
<organism evidence="17">
    <name type="scientific">Chamberlinius hualienensis</name>
    <dbReference type="NCBI Taxonomy" id="1551368"/>
    <lineage>
        <taxon>Eukaryota</taxon>
        <taxon>Metazoa</taxon>
        <taxon>Ecdysozoa</taxon>
        <taxon>Arthropoda</taxon>
        <taxon>Myriapoda</taxon>
        <taxon>Diplopoda</taxon>
        <taxon>Helminthomorpha</taxon>
        <taxon>Polydesmida</taxon>
        <taxon>Paradoxosomatidae</taxon>
        <taxon>Chamberlinius</taxon>
    </lineage>
</organism>
<keyword evidence="11 15" id="KW-0503">Monooxygenase</keyword>
<evidence type="ECO:0000256" key="8">
    <source>
        <dbReference type="ARBA" id="ARBA00022848"/>
    </source>
</evidence>
<dbReference type="InterPro" id="IPR001128">
    <property type="entry name" value="Cyt_P450"/>
</dbReference>
<dbReference type="InterPro" id="IPR002401">
    <property type="entry name" value="Cyt_P450_E_grp-I"/>
</dbReference>
<dbReference type="PRINTS" id="PR00385">
    <property type="entry name" value="P450"/>
</dbReference>
<evidence type="ECO:0000256" key="11">
    <source>
        <dbReference type="ARBA" id="ARBA00023033"/>
    </source>
</evidence>
<evidence type="ECO:0000256" key="16">
    <source>
        <dbReference type="SAM" id="Phobius"/>
    </source>
</evidence>
<dbReference type="PRINTS" id="PR00463">
    <property type="entry name" value="EP450I"/>
</dbReference>
<dbReference type="GO" id="GO:0005506">
    <property type="term" value="F:iron ion binding"/>
    <property type="evidence" value="ECO:0007669"/>
    <property type="project" value="InterPro"/>
</dbReference>
<dbReference type="GO" id="GO:0016705">
    <property type="term" value="F:oxidoreductase activity, acting on paired donors, with incorporation or reduction of molecular oxygen"/>
    <property type="evidence" value="ECO:0007669"/>
    <property type="project" value="InterPro"/>
</dbReference>
<evidence type="ECO:0000256" key="13">
    <source>
        <dbReference type="ARBA" id="ARBA00043906"/>
    </source>
</evidence>
<keyword evidence="8" id="KW-0492">Microsome</keyword>
<dbReference type="PANTHER" id="PTHR24302">
    <property type="entry name" value="CYTOCHROME P450 FAMILY 3"/>
    <property type="match status" value="1"/>
</dbReference>
<evidence type="ECO:0000256" key="4">
    <source>
        <dbReference type="ARBA" id="ARBA00010617"/>
    </source>
</evidence>
<keyword evidence="12 16" id="KW-0472">Membrane</keyword>
<evidence type="ECO:0000256" key="3">
    <source>
        <dbReference type="ARBA" id="ARBA00004406"/>
    </source>
</evidence>